<comment type="similarity">
    <text evidence="1">Belongs to the TRAFAC class TrmE-Era-EngA-EngB-Septin-like GTPase superfamily. Septin GTPase family.</text>
</comment>
<feature type="domain" description="Septin-type G" evidence="3">
    <location>
        <begin position="233"/>
        <end position="566"/>
    </location>
</feature>
<sequence length="831" mass="89817">MRPTPGGDALPIARPRSRKSSVADHPAHTPAAAHNMPTSFFLRSEEDMEKSLAESTSTVATSKQKDSTYGVQSLADALESAFGDTTSNEKNANKADSSGRNADKQGARPRTPSRGPLNTDARQDDTSPRHVLARRQHLAQASHQAIPPSVSPSNLDSPAPESLIPGTPRSVSLKSFRLSDEESGADEAASQAIVSSEDDDEDTHLGNAGSFPQLVMPSIQMPSRRPFTEKGKSMGRLKVLIAGEAVGKTALIRSIVQSCEDIVHVDPLSPTHAESPPPTSESRKRRSVSTGTTRITEVQASTRAYPSWWSENEESRALRRRKSMGDTVLERNLCFIDTPGYGKNGSDTENMDLVIEYVESLYRQNVSIGAMSDGDLLGLMSGNGGLHVDVIFYLISPKEDMSTDVNYIQRLSMLTNVIPLISKADTLTSAQVMGLKNTLLARLQVTSIKPFLFGKTIQESFLAVQARSVLSHETSAERDAGKKAGPPQIPGHLSLPIPPYAISSTPGPDTETMDASLLMSPDYIQPLLPSELAVLVTQVFNPDTISWLRHSAAKKFLAWRSRTNFPGDSLVMHGYPQQRGMNSLGLNTGGFGGSSLQDPFSRLTTAPPSSTSSIFSAVSPSGVLVPHPHSPFYLSHANSNSNLQSPYPASSPSLSHSTLPDLEGAADFSLTRFNDHTQREERFAQVRLAKWANDLQRSLRNERERFEELQRNERAKWLLERVSEEVRGGGIVSSPPPTLADWAVVRHGSEKRISGPGARYGHQGRVDTRDPLGLCDFTDEVRRTGTVILKILGGMGMLGAVAVAVVKACGIDTGLGLPEGGVWSWITGGGK</sequence>
<feature type="compositionally biased region" description="Basic and acidic residues" evidence="2">
    <location>
        <begin position="43"/>
        <end position="52"/>
    </location>
</feature>
<dbReference type="InterPro" id="IPR030379">
    <property type="entry name" value="G_SEPTIN_dom"/>
</dbReference>
<name>A0A6A6R9X4_9PEZI</name>
<dbReference type="InterPro" id="IPR027417">
    <property type="entry name" value="P-loop_NTPase"/>
</dbReference>
<feature type="compositionally biased region" description="Polar residues" evidence="2">
    <location>
        <begin position="53"/>
        <end position="71"/>
    </location>
</feature>
<dbReference type="PROSITE" id="PS51719">
    <property type="entry name" value="G_SEPTIN"/>
    <property type="match status" value="1"/>
</dbReference>
<gene>
    <name evidence="4" type="ORF">BU16DRAFT_599230</name>
</gene>
<dbReference type="PANTHER" id="PTHR18884">
    <property type="entry name" value="SEPTIN"/>
    <property type="match status" value="1"/>
</dbReference>
<evidence type="ECO:0000313" key="4">
    <source>
        <dbReference type="EMBL" id="KAF2501321.1"/>
    </source>
</evidence>
<keyword evidence="1" id="KW-0547">Nucleotide-binding</keyword>
<dbReference type="Gene3D" id="3.40.50.300">
    <property type="entry name" value="P-loop containing nucleotide triphosphate hydrolases"/>
    <property type="match status" value="1"/>
</dbReference>
<dbReference type="Pfam" id="PF00735">
    <property type="entry name" value="Septin"/>
    <property type="match status" value="1"/>
</dbReference>
<dbReference type="AlphaFoldDB" id="A0A6A6R9X4"/>
<evidence type="ECO:0000256" key="1">
    <source>
        <dbReference type="RuleBase" id="RU004560"/>
    </source>
</evidence>
<reference evidence="4" key="1">
    <citation type="journal article" date="2020" name="Stud. Mycol.">
        <title>101 Dothideomycetes genomes: a test case for predicting lifestyles and emergence of pathogens.</title>
        <authorList>
            <person name="Haridas S."/>
            <person name="Albert R."/>
            <person name="Binder M."/>
            <person name="Bloem J."/>
            <person name="Labutti K."/>
            <person name="Salamov A."/>
            <person name="Andreopoulos B."/>
            <person name="Baker S."/>
            <person name="Barry K."/>
            <person name="Bills G."/>
            <person name="Bluhm B."/>
            <person name="Cannon C."/>
            <person name="Castanera R."/>
            <person name="Culley D."/>
            <person name="Daum C."/>
            <person name="Ezra D."/>
            <person name="Gonzalez J."/>
            <person name="Henrissat B."/>
            <person name="Kuo A."/>
            <person name="Liang C."/>
            <person name="Lipzen A."/>
            <person name="Lutzoni F."/>
            <person name="Magnuson J."/>
            <person name="Mondo S."/>
            <person name="Nolan M."/>
            <person name="Ohm R."/>
            <person name="Pangilinan J."/>
            <person name="Park H.-J."/>
            <person name="Ramirez L."/>
            <person name="Alfaro M."/>
            <person name="Sun H."/>
            <person name="Tritt A."/>
            <person name="Yoshinaga Y."/>
            <person name="Zwiers L.-H."/>
            <person name="Turgeon B."/>
            <person name="Goodwin S."/>
            <person name="Spatafora J."/>
            <person name="Crous P."/>
            <person name="Grigoriev I."/>
        </authorList>
    </citation>
    <scope>NUCLEOTIDE SEQUENCE</scope>
    <source>
        <strain evidence="4">CBS 269.34</strain>
    </source>
</reference>
<dbReference type="GO" id="GO:0005525">
    <property type="term" value="F:GTP binding"/>
    <property type="evidence" value="ECO:0007669"/>
    <property type="project" value="UniProtKB-KW"/>
</dbReference>
<dbReference type="SUPFAM" id="SSF52540">
    <property type="entry name" value="P-loop containing nucleoside triphosphate hydrolases"/>
    <property type="match status" value="1"/>
</dbReference>
<accession>A0A6A6R9X4</accession>
<protein>
    <recommendedName>
        <fullName evidence="3">Septin-type G domain-containing protein</fullName>
    </recommendedName>
</protein>
<dbReference type="EMBL" id="MU004182">
    <property type="protein sequence ID" value="KAF2501321.1"/>
    <property type="molecule type" value="Genomic_DNA"/>
</dbReference>
<evidence type="ECO:0000313" key="5">
    <source>
        <dbReference type="Proteomes" id="UP000799750"/>
    </source>
</evidence>
<feature type="region of interest" description="Disordered" evidence="2">
    <location>
        <begin position="267"/>
        <end position="294"/>
    </location>
</feature>
<dbReference type="Proteomes" id="UP000799750">
    <property type="component" value="Unassembled WGS sequence"/>
</dbReference>
<keyword evidence="5" id="KW-1185">Reference proteome</keyword>
<organism evidence="4 5">
    <name type="scientific">Lophium mytilinum</name>
    <dbReference type="NCBI Taxonomy" id="390894"/>
    <lineage>
        <taxon>Eukaryota</taxon>
        <taxon>Fungi</taxon>
        <taxon>Dikarya</taxon>
        <taxon>Ascomycota</taxon>
        <taxon>Pezizomycotina</taxon>
        <taxon>Dothideomycetes</taxon>
        <taxon>Pleosporomycetidae</taxon>
        <taxon>Mytilinidiales</taxon>
        <taxon>Mytilinidiaceae</taxon>
        <taxon>Lophium</taxon>
    </lineage>
</organism>
<dbReference type="OrthoDB" id="4150765at2759"/>
<evidence type="ECO:0000256" key="2">
    <source>
        <dbReference type="SAM" id="MobiDB-lite"/>
    </source>
</evidence>
<feature type="region of interest" description="Disordered" evidence="2">
    <location>
        <begin position="1"/>
        <end position="203"/>
    </location>
</feature>
<evidence type="ECO:0000259" key="3">
    <source>
        <dbReference type="PROSITE" id="PS51719"/>
    </source>
</evidence>
<keyword evidence="1" id="KW-0342">GTP-binding</keyword>
<proteinExistence type="inferred from homology"/>
<feature type="compositionally biased region" description="Low complexity" evidence="2">
    <location>
        <begin position="28"/>
        <end position="37"/>
    </location>
</feature>
<feature type="compositionally biased region" description="Polar residues" evidence="2">
    <location>
        <begin position="83"/>
        <end position="100"/>
    </location>
</feature>